<accession>A0A1C3MZJ0</accession>
<feature type="region of interest" description="Disordered" evidence="9">
    <location>
        <begin position="346"/>
        <end position="457"/>
    </location>
</feature>
<evidence type="ECO:0000256" key="9">
    <source>
        <dbReference type="SAM" id="MobiDB-lite"/>
    </source>
</evidence>
<comment type="catalytic activity">
    <reaction evidence="8">
        <text>L-seryl-[protein] + ATP = O-phospho-L-seryl-[protein] + ADP + H(+)</text>
        <dbReference type="Rhea" id="RHEA:17989"/>
        <dbReference type="Rhea" id="RHEA-COMP:9863"/>
        <dbReference type="Rhea" id="RHEA-COMP:11604"/>
        <dbReference type="ChEBI" id="CHEBI:15378"/>
        <dbReference type="ChEBI" id="CHEBI:29999"/>
        <dbReference type="ChEBI" id="CHEBI:30616"/>
        <dbReference type="ChEBI" id="CHEBI:83421"/>
        <dbReference type="ChEBI" id="CHEBI:456216"/>
        <dbReference type="EC" id="2.7.11.1"/>
    </reaction>
</comment>
<dbReference type="SUPFAM" id="SSF56112">
    <property type="entry name" value="Protein kinase-like (PK-like)"/>
    <property type="match status" value="1"/>
</dbReference>
<proteinExistence type="predicted"/>
<dbReference type="OrthoDB" id="9762169at2"/>
<dbReference type="FunFam" id="1.10.510.10:FF:000021">
    <property type="entry name" value="Serine/threonine protein kinase"/>
    <property type="match status" value="1"/>
</dbReference>
<evidence type="ECO:0000256" key="1">
    <source>
        <dbReference type="ARBA" id="ARBA00012513"/>
    </source>
</evidence>
<keyword evidence="3" id="KW-0808">Transferase</keyword>
<dbReference type="SMART" id="SM00220">
    <property type="entry name" value="S_TKc"/>
    <property type="match status" value="1"/>
</dbReference>
<dbReference type="PROSITE" id="PS50011">
    <property type="entry name" value="PROTEIN_KINASE_DOM"/>
    <property type="match status" value="1"/>
</dbReference>
<evidence type="ECO:0000256" key="6">
    <source>
        <dbReference type="ARBA" id="ARBA00022840"/>
    </source>
</evidence>
<dbReference type="EMBL" id="LT598496">
    <property type="protein sequence ID" value="SBV25715.1"/>
    <property type="molecule type" value="Genomic_DNA"/>
</dbReference>
<dbReference type="CDD" id="cd14014">
    <property type="entry name" value="STKc_PknB_like"/>
    <property type="match status" value="1"/>
</dbReference>
<sequence length="457" mass="46669">MPDVGDLIGDRYRLAGRIAGGGMGEVWRAEDETLNRPVAVKLMRAHITSDSSAGERFRREARAMAALRHPGVADVYDYGEADQPDGRRLAYIVMAYVGGQPLSARIAEVGRLSVAETVSIVAQTARALQAAHDIGVVHRDVKPGNLIIEPDGHVVLVDFGIAVSSEATSLTATNQVLGTALYMAPEQLSRQTVTPAVDVYALGAVAYHCLAGHPPFPGDNPIAVAVRRLEEAPPPLPDDVPPAVRDLVATAMARAPEHRFASAGAMAAAAEAATGPLAGTAAATLAATDVLGVAVPTAPAAAVHPNPVAAEGERGSAGRRRLIIGLSVAALATAVAAVVLADPAGWTPGRSGVPSSPGVNSPSGRPVDRDSGGSTPEGVRGGSADPDVTRSARPTSAPARTPSTRPSVPEASPSATRSAPEPSDEPTDEPTTEPTEEPESPSPGPRATADVGPVSRN</sequence>
<dbReference type="FunFam" id="3.30.200.20:FF:000035">
    <property type="entry name" value="Serine/threonine protein kinase Stk1"/>
    <property type="match status" value="1"/>
</dbReference>
<evidence type="ECO:0000256" key="2">
    <source>
        <dbReference type="ARBA" id="ARBA00022527"/>
    </source>
</evidence>
<evidence type="ECO:0000313" key="11">
    <source>
        <dbReference type="EMBL" id="SBV25715.1"/>
    </source>
</evidence>
<dbReference type="PANTHER" id="PTHR43289">
    <property type="entry name" value="MITOGEN-ACTIVATED PROTEIN KINASE KINASE KINASE 20-RELATED"/>
    <property type="match status" value="1"/>
</dbReference>
<feature type="compositionally biased region" description="Acidic residues" evidence="9">
    <location>
        <begin position="422"/>
        <end position="439"/>
    </location>
</feature>
<dbReference type="Proteomes" id="UP000199393">
    <property type="component" value="Chromosome I"/>
</dbReference>
<dbReference type="PATRIC" id="fig|307121.4.peg.1222"/>
<organism evidence="11 12">
    <name type="scientific">Micromonospora krabiensis</name>
    <dbReference type="NCBI Taxonomy" id="307121"/>
    <lineage>
        <taxon>Bacteria</taxon>
        <taxon>Bacillati</taxon>
        <taxon>Actinomycetota</taxon>
        <taxon>Actinomycetes</taxon>
        <taxon>Micromonosporales</taxon>
        <taxon>Micromonosporaceae</taxon>
        <taxon>Micromonospora</taxon>
    </lineage>
</organism>
<dbReference type="GO" id="GO:0045717">
    <property type="term" value="P:negative regulation of fatty acid biosynthetic process"/>
    <property type="evidence" value="ECO:0007669"/>
    <property type="project" value="UniProtKB-ARBA"/>
</dbReference>
<keyword evidence="6" id="KW-0067">ATP-binding</keyword>
<evidence type="ECO:0000256" key="8">
    <source>
        <dbReference type="ARBA" id="ARBA00048679"/>
    </source>
</evidence>
<dbReference type="InterPro" id="IPR008271">
    <property type="entry name" value="Ser/Thr_kinase_AS"/>
</dbReference>
<keyword evidence="4" id="KW-0547">Nucleotide-binding</keyword>
<gene>
    <name evidence="11" type="ORF">GA0070620_1192</name>
</gene>
<evidence type="ECO:0000256" key="3">
    <source>
        <dbReference type="ARBA" id="ARBA00022679"/>
    </source>
</evidence>
<evidence type="ECO:0000256" key="4">
    <source>
        <dbReference type="ARBA" id="ARBA00022741"/>
    </source>
</evidence>
<comment type="catalytic activity">
    <reaction evidence="7">
        <text>L-threonyl-[protein] + ATP = O-phospho-L-threonyl-[protein] + ADP + H(+)</text>
        <dbReference type="Rhea" id="RHEA:46608"/>
        <dbReference type="Rhea" id="RHEA-COMP:11060"/>
        <dbReference type="Rhea" id="RHEA-COMP:11605"/>
        <dbReference type="ChEBI" id="CHEBI:15378"/>
        <dbReference type="ChEBI" id="CHEBI:30013"/>
        <dbReference type="ChEBI" id="CHEBI:30616"/>
        <dbReference type="ChEBI" id="CHEBI:61977"/>
        <dbReference type="ChEBI" id="CHEBI:456216"/>
        <dbReference type="EC" id="2.7.11.1"/>
    </reaction>
</comment>
<keyword evidence="5 11" id="KW-0418">Kinase</keyword>
<dbReference type="InterPro" id="IPR000719">
    <property type="entry name" value="Prot_kinase_dom"/>
</dbReference>
<feature type="domain" description="Protein kinase" evidence="10">
    <location>
        <begin position="12"/>
        <end position="278"/>
    </location>
</feature>
<dbReference type="PROSITE" id="PS00108">
    <property type="entry name" value="PROTEIN_KINASE_ST"/>
    <property type="match status" value="1"/>
</dbReference>
<dbReference type="InterPro" id="IPR011009">
    <property type="entry name" value="Kinase-like_dom_sf"/>
</dbReference>
<evidence type="ECO:0000313" key="12">
    <source>
        <dbReference type="Proteomes" id="UP000199393"/>
    </source>
</evidence>
<feature type="compositionally biased region" description="Low complexity" evidence="9">
    <location>
        <begin position="348"/>
        <end position="365"/>
    </location>
</feature>
<dbReference type="PANTHER" id="PTHR43289:SF6">
    <property type="entry name" value="SERINE_THREONINE-PROTEIN KINASE NEKL-3"/>
    <property type="match status" value="1"/>
</dbReference>
<dbReference type="EC" id="2.7.11.1" evidence="1"/>
<dbReference type="RefSeq" id="WP_091588934.1">
    <property type="nucleotide sequence ID" value="NZ_JBHRWG010000003.1"/>
</dbReference>
<protein>
    <recommendedName>
        <fullName evidence="1">non-specific serine/threonine protein kinase</fullName>
        <ecNumber evidence="1">2.7.11.1</ecNumber>
    </recommendedName>
</protein>
<dbReference type="STRING" id="307121.GA0070620_1192"/>
<dbReference type="GO" id="GO:0004674">
    <property type="term" value="F:protein serine/threonine kinase activity"/>
    <property type="evidence" value="ECO:0007669"/>
    <property type="project" value="UniProtKB-KW"/>
</dbReference>
<dbReference type="Gene3D" id="3.30.200.20">
    <property type="entry name" value="Phosphorylase Kinase, domain 1"/>
    <property type="match status" value="1"/>
</dbReference>
<evidence type="ECO:0000256" key="7">
    <source>
        <dbReference type="ARBA" id="ARBA00047899"/>
    </source>
</evidence>
<dbReference type="GO" id="GO:0005524">
    <property type="term" value="F:ATP binding"/>
    <property type="evidence" value="ECO:0007669"/>
    <property type="project" value="UniProtKB-KW"/>
</dbReference>
<evidence type="ECO:0000259" key="10">
    <source>
        <dbReference type="PROSITE" id="PS50011"/>
    </source>
</evidence>
<keyword evidence="2 11" id="KW-0723">Serine/threonine-protein kinase</keyword>
<dbReference type="Pfam" id="PF00069">
    <property type="entry name" value="Pkinase"/>
    <property type="match status" value="1"/>
</dbReference>
<evidence type="ECO:0000256" key="5">
    <source>
        <dbReference type="ARBA" id="ARBA00022777"/>
    </source>
</evidence>
<dbReference type="Gene3D" id="1.10.510.10">
    <property type="entry name" value="Transferase(Phosphotransferase) domain 1"/>
    <property type="match status" value="1"/>
</dbReference>
<keyword evidence="12" id="KW-1185">Reference proteome</keyword>
<reference evidence="12" key="1">
    <citation type="submission" date="2016-06" db="EMBL/GenBank/DDBJ databases">
        <authorList>
            <person name="Varghese N."/>
        </authorList>
    </citation>
    <scope>NUCLEOTIDE SEQUENCE [LARGE SCALE GENOMIC DNA]</scope>
    <source>
        <strain evidence="12">DSM 45344</strain>
    </source>
</reference>
<name>A0A1C3MZJ0_9ACTN</name>
<dbReference type="AlphaFoldDB" id="A0A1C3MZJ0"/>